<dbReference type="SMART" id="SM00530">
    <property type="entry name" value="HTH_XRE"/>
    <property type="match status" value="1"/>
</dbReference>
<dbReference type="Gene3D" id="1.10.260.40">
    <property type="entry name" value="lambda repressor-like DNA-binding domains"/>
    <property type="match status" value="1"/>
</dbReference>
<dbReference type="PROSITE" id="PS50943">
    <property type="entry name" value="HTH_CROC1"/>
    <property type="match status" value="1"/>
</dbReference>
<dbReference type="GO" id="GO:0005829">
    <property type="term" value="C:cytosol"/>
    <property type="evidence" value="ECO:0007669"/>
    <property type="project" value="TreeGrafter"/>
</dbReference>
<dbReference type="RefSeq" id="WP_099391204.1">
    <property type="nucleotide sequence ID" value="NZ_PDYF01000007.1"/>
</dbReference>
<evidence type="ECO:0000256" key="1">
    <source>
        <dbReference type="ARBA" id="ARBA00023125"/>
    </source>
</evidence>
<gene>
    <name evidence="3" type="ORF">CSX01_01770</name>
</gene>
<dbReference type="GO" id="GO:0003677">
    <property type="term" value="F:DNA binding"/>
    <property type="evidence" value="ECO:0007669"/>
    <property type="project" value="UniProtKB-KW"/>
</dbReference>
<dbReference type="InterPro" id="IPR010982">
    <property type="entry name" value="Lambda_DNA-bd_dom_sf"/>
</dbReference>
<feature type="domain" description="HTH cro/C1-type" evidence="2">
    <location>
        <begin position="16"/>
        <end position="70"/>
    </location>
</feature>
<dbReference type="AlphaFoldDB" id="A0A2G3DYN2"/>
<name>A0A2G3DYN2_9FIRM</name>
<reference evidence="3 4" key="2">
    <citation type="submission" date="2017-10" db="EMBL/GenBank/DDBJ databases">
        <authorList>
            <person name="Banno H."/>
            <person name="Chua N.-H."/>
        </authorList>
    </citation>
    <scope>NUCLEOTIDE SEQUENCE [LARGE SCALE GENOMIC DNA]</scope>
    <source>
        <strain evidence="3 4">JK626</strain>
    </source>
</reference>
<dbReference type="PANTHER" id="PTHR46797:SF1">
    <property type="entry name" value="METHYLPHOSPHONATE SYNTHASE"/>
    <property type="match status" value="1"/>
</dbReference>
<dbReference type="SUPFAM" id="SSF47413">
    <property type="entry name" value="lambda repressor-like DNA-binding domains"/>
    <property type="match status" value="1"/>
</dbReference>
<protein>
    <submittedName>
        <fullName evidence="3">DNA-binding protein</fullName>
    </submittedName>
</protein>
<dbReference type="Pfam" id="PF01381">
    <property type="entry name" value="HTH_3"/>
    <property type="match status" value="1"/>
</dbReference>
<dbReference type="InterPro" id="IPR001387">
    <property type="entry name" value="Cro/C1-type_HTH"/>
</dbReference>
<dbReference type="PANTHER" id="PTHR46797">
    <property type="entry name" value="HTH-TYPE TRANSCRIPTIONAL REGULATOR"/>
    <property type="match status" value="1"/>
</dbReference>
<dbReference type="EMBL" id="PDYF01000007">
    <property type="protein sequence ID" value="PHU35985.1"/>
    <property type="molecule type" value="Genomic_DNA"/>
</dbReference>
<keyword evidence="1 3" id="KW-0238">DNA-binding</keyword>
<evidence type="ECO:0000313" key="4">
    <source>
        <dbReference type="Proteomes" id="UP000225889"/>
    </source>
</evidence>
<evidence type="ECO:0000313" key="3">
    <source>
        <dbReference type="EMBL" id="PHU35985.1"/>
    </source>
</evidence>
<dbReference type="CDD" id="cd00093">
    <property type="entry name" value="HTH_XRE"/>
    <property type="match status" value="1"/>
</dbReference>
<organism evidence="3 4">
    <name type="scientific">Pseudobutyrivibrio ruminis</name>
    <dbReference type="NCBI Taxonomy" id="46206"/>
    <lineage>
        <taxon>Bacteria</taxon>
        <taxon>Bacillati</taxon>
        <taxon>Bacillota</taxon>
        <taxon>Clostridia</taxon>
        <taxon>Lachnospirales</taxon>
        <taxon>Lachnospiraceae</taxon>
        <taxon>Pseudobutyrivibrio</taxon>
    </lineage>
</organism>
<reference evidence="3 4" key="1">
    <citation type="submission" date="2017-10" db="EMBL/GenBank/DDBJ databases">
        <title>Resolving the taxonomy of Roseburia spp., Eubacterium rectale and Agathobacter spp. through phylogenomic analysis.</title>
        <authorList>
            <person name="Sheridan P.O."/>
            <person name="Walker A.W."/>
            <person name="Duncan S.H."/>
            <person name="Scott K.P."/>
            <person name="Toole P.W.O."/>
            <person name="Luis P."/>
            <person name="Flint H.J."/>
        </authorList>
    </citation>
    <scope>NUCLEOTIDE SEQUENCE [LARGE SCALE GENOMIC DNA]</scope>
    <source>
        <strain evidence="3 4">JK626</strain>
    </source>
</reference>
<proteinExistence type="predicted"/>
<dbReference type="Proteomes" id="UP000225889">
    <property type="component" value="Unassembled WGS sequence"/>
</dbReference>
<dbReference type="InterPro" id="IPR050807">
    <property type="entry name" value="TransReg_Diox_bact_type"/>
</dbReference>
<dbReference type="GO" id="GO:0003700">
    <property type="term" value="F:DNA-binding transcription factor activity"/>
    <property type="evidence" value="ECO:0007669"/>
    <property type="project" value="TreeGrafter"/>
</dbReference>
<accession>A0A2G3DYN2</accession>
<sequence length="108" mass="12259">MRKVSDAPTYPIGERIKSYREALGLTTNALALKTGISQSNLRAIELGEKNPQIETLHLICQGLEISLEQFFSDDKMDTMLNDSLYKTILKLDDEQRVKLLDFINSIVE</sequence>
<evidence type="ECO:0000259" key="2">
    <source>
        <dbReference type="PROSITE" id="PS50943"/>
    </source>
</evidence>
<comment type="caution">
    <text evidence="3">The sequence shown here is derived from an EMBL/GenBank/DDBJ whole genome shotgun (WGS) entry which is preliminary data.</text>
</comment>